<organism evidence="2 3">
    <name type="scientific">Vreelandella titanicae</name>
    <dbReference type="NCBI Taxonomy" id="664683"/>
    <lineage>
        <taxon>Bacteria</taxon>
        <taxon>Pseudomonadati</taxon>
        <taxon>Pseudomonadota</taxon>
        <taxon>Gammaproteobacteria</taxon>
        <taxon>Oceanospirillales</taxon>
        <taxon>Halomonadaceae</taxon>
        <taxon>Vreelandella</taxon>
    </lineage>
</organism>
<evidence type="ECO:0000313" key="2">
    <source>
        <dbReference type="EMBL" id="TVU91575.1"/>
    </source>
</evidence>
<comment type="caution">
    <text evidence="2">The sequence shown here is derived from an EMBL/GenBank/DDBJ whole genome shotgun (WGS) entry which is preliminary data.</text>
</comment>
<keyword evidence="1" id="KW-1133">Transmembrane helix</keyword>
<gene>
    <name evidence="2" type="ORF">FQP89_00100</name>
</gene>
<keyword evidence="1" id="KW-0472">Membrane</keyword>
<evidence type="ECO:0000256" key="1">
    <source>
        <dbReference type="SAM" id="Phobius"/>
    </source>
</evidence>
<name>A0A558JD79_9GAMM</name>
<evidence type="ECO:0000313" key="3">
    <source>
        <dbReference type="Proteomes" id="UP000317288"/>
    </source>
</evidence>
<dbReference type="Pfam" id="PF10947">
    <property type="entry name" value="DUF2628"/>
    <property type="match status" value="1"/>
</dbReference>
<protein>
    <submittedName>
        <fullName evidence="2">DUF2628 domain-containing protein</fullName>
    </submittedName>
</protein>
<accession>A0A558JD79</accession>
<dbReference type="AlphaFoldDB" id="A0A558JD79"/>
<feature type="transmembrane region" description="Helical" evidence="1">
    <location>
        <begin position="39"/>
        <end position="67"/>
    </location>
</feature>
<dbReference type="Proteomes" id="UP000317288">
    <property type="component" value="Unassembled WGS sequence"/>
</dbReference>
<feature type="transmembrane region" description="Helical" evidence="1">
    <location>
        <begin position="73"/>
        <end position="96"/>
    </location>
</feature>
<dbReference type="InterPro" id="IPR024399">
    <property type="entry name" value="DUF2628"/>
</dbReference>
<dbReference type="EMBL" id="VNFE01000001">
    <property type="protein sequence ID" value="TVU91575.1"/>
    <property type="molecule type" value="Genomic_DNA"/>
</dbReference>
<proteinExistence type="predicted"/>
<keyword evidence="1" id="KW-0812">Transmembrane</keyword>
<sequence>MYKQKIQCNSEDISVKTFDIYEHSAHGARAVKQGINWPAFFFCWIWAMVKKMWVIGFVLLGLLVVFVSMEDFFYYYANMGGVYFMWAMQLAVFLFAGAKGNDWRRGYLRKRGFQYIGSVEATNQDAAIISVKQTD</sequence>
<reference evidence="2 3" key="1">
    <citation type="submission" date="2019-07" db="EMBL/GenBank/DDBJ databases">
        <title>Diversity of Bacteria from Kongsfjorden, Arctic.</title>
        <authorList>
            <person name="Yu Y."/>
        </authorList>
    </citation>
    <scope>NUCLEOTIDE SEQUENCE [LARGE SCALE GENOMIC DNA]</scope>
    <source>
        <strain evidence="2 3">SM1922</strain>
    </source>
</reference>